<evidence type="ECO:0000313" key="4">
    <source>
        <dbReference type="Proteomes" id="UP000239532"/>
    </source>
</evidence>
<comment type="caution">
    <text evidence="3">The sequence shown here is derived from an EMBL/GenBank/DDBJ whole genome shotgun (WGS) entry which is preliminary data.</text>
</comment>
<evidence type="ECO:0000256" key="1">
    <source>
        <dbReference type="SAM" id="MobiDB-lite"/>
    </source>
</evidence>
<keyword evidence="4" id="KW-1185">Reference proteome</keyword>
<reference evidence="3 4" key="1">
    <citation type="submission" date="2016-11" db="EMBL/GenBank/DDBJ databases">
        <title>Trade-off between light-utilization and light-protection in marine flavobacteria.</title>
        <authorList>
            <person name="Kumagai Y."/>
        </authorList>
    </citation>
    <scope>NUCLEOTIDE SEQUENCE [LARGE SCALE GENOMIC DNA]</scope>
    <source>
        <strain evidence="3 4">JCM 17109</strain>
    </source>
</reference>
<dbReference type="Pfam" id="PF19838">
    <property type="entry name" value="LptD_2"/>
    <property type="match status" value="1"/>
</dbReference>
<gene>
    <name evidence="3" type="ORF">BST86_06335</name>
</gene>
<feature type="region of interest" description="Disordered" evidence="1">
    <location>
        <begin position="736"/>
        <end position="781"/>
    </location>
</feature>
<dbReference type="OrthoDB" id="9802320at2"/>
<dbReference type="InterPro" id="IPR050218">
    <property type="entry name" value="LptD"/>
</dbReference>
<feature type="compositionally biased region" description="Basic and acidic residues" evidence="1">
    <location>
        <begin position="736"/>
        <end position="748"/>
    </location>
</feature>
<protein>
    <submittedName>
        <fullName evidence="3">Organic solvent tolerance protein OstA</fullName>
    </submittedName>
</protein>
<proteinExistence type="predicted"/>
<dbReference type="GO" id="GO:0009279">
    <property type="term" value="C:cell outer membrane"/>
    <property type="evidence" value="ECO:0007669"/>
    <property type="project" value="TreeGrafter"/>
</dbReference>
<name>A0A2S9WTE0_9FLAO</name>
<organism evidence="3 4">
    <name type="scientific">Nonlabens agnitus</name>
    <dbReference type="NCBI Taxonomy" id="870484"/>
    <lineage>
        <taxon>Bacteria</taxon>
        <taxon>Pseudomonadati</taxon>
        <taxon>Bacteroidota</taxon>
        <taxon>Flavobacteriia</taxon>
        <taxon>Flavobacteriales</taxon>
        <taxon>Flavobacteriaceae</taxon>
        <taxon>Nonlabens</taxon>
    </lineage>
</organism>
<evidence type="ECO:0000313" key="3">
    <source>
        <dbReference type="EMBL" id="PRP66744.1"/>
    </source>
</evidence>
<dbReference type="EMBL" id="MQUC01000003">
    <property type="protein sequence ID" value="PRP66744.1"/>
    <property type="molecule type" value="Genomic_DNA"/>
</dbReference>
<dbReference type="Proteomes" id="UP000239532">
    <property type="component" value="Unassembled WGS sequence"/>
</dbReference>
<dbReference type="GO" id="GO:1990351">
    <property type="term" value="C:transporter complex"/>
    <property type="evidence" value="ECO:0007669"/>
    <property type="project" value="TreeGrafter"/>
</dbReference>
<dbReference type="AlphaFoldDB" id="A0A2S9WTE0"/>
<dbReference type="PANTHER" id="PTHR30189">
    <property type="entry name" value="LPS-ASSEMBLY PROTEIN"/>
    <property type="match status" value="1"/>
</dbReference>
<dbReference type="InterPro" id="IPR045659">
    <property type="entry name" value="LptD_2"/>
</dbReference>
<dbReference type="RefSeq" id="WP_105982541.1">
    <property type="nucleotide sequence ID" value="NZ_MQUC01000003.1"/>
</dbReference>
<evidence type="ECO:0000259" key="2">
    <source>
        <dbReference type="Pfam" id="PF19838"/>
    </source>
</evidence>
<accession>A0A2S9WTE0</accession>
<sequence>MYPFLRHIILSIVFLTGLHWCYAQENPVVQRPIPIIQDSGKVETPVVVTQEALVEQDSTAQDTTKPKAFLQYKLESSAKGYNRFDRRQNTLTLYDQAIIVYGDIRLEAGKIIINNNTGNVYAYGIVEDSTNAYVQKPIFTQGANKVEPDSIIFNKDTKKALTYNSKTAQGEFNVVAEITKKVNDSVFFMRNARFTTSSNPENPEYYFLARKIKFVPKKKIVTGLVNMYIADVPTPLGLPFAFFPMTNERRSGIILPSFGNDNNRGYNLTNGGYYFAINDYVDLTVLGDYFTNGSYGARVESSYRKRYKYSGSIRFLLEESIRSERGFSDFAQTGRYNINWQHSQDANASPNSRFSASVNLGSPDFYRNSFNQTNQSAQLINNLSSSISYSKTFPGEPQVNLNTTVSINQNVNTNTTNLTLPTFQGSVSRVFPFASEGGLKKGIIQNINLQYNVRGENRATTTNDNLFTPDIFKDARAGIQHSIPISTNFKIAKYFSVSTGANFQENWVFDTIDQTLVANESGNQVIRRDTMSGFDSYRTYSFNASLGTTIYGSFTSSNPEAKIQAVRHVIRPSVSYNINPSFDQYYERLLREDGVMVSEEERFFSRFEGTLFGAPGRVFSSNIGLSIQNNLEAKVLDPDSEDGELKKKQWIKSLNISTSYNLAGDSLQLSPLNLSGVIPIYKDVDLQLNANFDPYALDANNQRINTFNINNGGSLARLTNAGARFNFKLDSKDFEKGAKDEDDKETKVESTTLRNGGRADDLFGDPIDPATGNFLDDEEPTQQDVDLEDSLYRFKIPWNLNIAYTFTYNNARRQNEISGNSIMLSGDVEFSPRWSIGGNTGYDFVGKGVSFTTIRFQRDLESFRMSFNWNPIGVNNSWFFFIGIKSGALSDIKYDQRRQPDPRF</sequence>
<dbReference type="PANTHER" id="PTHR30189:SF1">
    <property type="entry name" value="LPS-ASSEMBLY PROTEIN LPTD"/>
    <property type="match status" value="1"/>
</dbReference>
<feature type="domain" description="LPS-assembly protein LptD central" evidence="2">
    <location>
        <begin position="220"/>
        <end position="695"/>
    </location>
</feature>